<feature type="compositionally biased region" description="Basic residues" evidence="1">
    <location>
        <begin position="429"/>
        <end position="441"/>
    </location>
</feature>
<sequence length="441" mass="49343">MVARINQGEVIRGAVEYNERKVSEGKATLIHAENFLKDTKGLSFSEKLGMLEKLASLNDKRDIKCVHISLNFDPSEKPDINDEAAVAHWHHKVTRIATEYMEQIGFKGQPFLIYEHNDAAHPHIHIVTTNIKPDRTSVDLRWIGKLKSEPARKALEVKYNLVKATKKDFAQHNELPAVNIAKVVYGEVPTKKAIGNVVGEVVRAYNFTSLAEYNEILKQYNIVAYTGPEGSKMQEKKGLVYYVTDSLGNRIGKGIKASSLYKKPTISNLEKTFANNKKNRANKVDRTKAIINRVLVSPKTTSRKSFVEQLRNVGIKAVFKDTKDGRAYGLTFIDNKNRIAIKGSDLGNEYSVNAVTAYLINKAPAGNSTQNITGSGTTNQHGNAGSMNNIKTYSLPDLQADSQERSAALEIFSDLLRNDNQNYQPDPYKKKKRKKKKGLHL</sequence>
<dbReference type="EMBL" id="JAICCF010000001">
    <property type="protein sequence ID" value="MBW8683434.1"/>
    <property type="molecule type" value="Genomic_DNA"/>
</dbReference>
<evidence type="ECO:0000313" key="4">
    <source>
        <dbReference type="Proteomes" id="UP000812961"/>
    </source>
</evidence>
<dbReference type="Proteomes" id="UP000812961">
    <property type="component" value="Unassembled WGS sequence"/>
</dbReference>
<keyword evidence="4" id="KW-1185">Reference proteome</keyword>
<accession>A0ABS7G712</accession>
<evidence type="ECO:0000313" key="3">
    <source>
        <dbReference type="EMBL" id="MBW8683434.1"/>
    </source>
</evidence>
<name>A0ABS7G712_9BACT</name>
<evidence type="ECO:0000259" key="2">
    <source>
        <dbReference type="Pfam" id="PF03432"/>
    </source>
</evidence>
<dbReference type="InterPro" id="IPR005094">
    <property type="entry name" value="Endonuclease_MobA/VirD2"/>
</dbReference>
<evidence type="ECO:0000256" key="1">
    <source>
        <dbReference type="SAM" id="MobiDB-lite"/>
    </source>
</evidence>
<organism evidence="3 4">
    <name type="scientific">Chitinophaga rhizophila</name>
    <dbReference type="NCBI Taxonomy" id="2866212"/>
    <lineage>
        <taxon>Bacteria</taxon>
        <taxon>Pseudomonadati</taxon>
        <taxon>Bacteroidota</taxon>
        <taxon>Chitinophagia</taxon>
        <taxon>Chitinophagales</taxon>
        <taxon>Chitinophagaceae</taxon>
        <taxon>Chitinophaga</taxon>
    </lineage>
</organism>
<feature type="domain" description="MobA/VirD2-like nuclease" evidence="2">
    <location>
        <begin position="17"/>
        <end position="161"/>
    </location>
</feature>
<proteinExistence type="predicted"/>
<reference evidence="3 4" key="1">
    <citation type="submission" date="2021-08" db="EMBL/GenBank/DDBJ databases">
        <title>The genome sequence of Chitinophaga sp. B61.</title>
        <authorList>
            <person name="Zhang X."/>
        </authorList>
    </citation>
    <scope>NUCLEOTIDE SEQUENCE [LARGE SCALE GENOMIC DNA]</scope>
    <source>
        <strain evidence="3 4">B61</strain>
    </source>
</reference>
<dbReference type="RefSeq" id="WP_220248655.1">
    <property type="nucleotide sequence ID" value="NZ_JAICCF010000001.1"/>
</dbReference>
<comment type="caution">
    <text evidence="3">The sequence shown here is derived from an EMBL/GenBank/DDBJ whole genome shotgun (WGS) entry which is preliminary data.</text>
</comment>
<gene>
    <name evidence="3" type="ORF">K1Y79_03730</name>
</gene>
<feature type="region of interest" description="Disordered" evidence="1">
    <location>
        <begin position="416"/>
        <end position="441"/>
    </location>
</feature>
<protein>
    <submittedName>
        <fullName evidence="3">Relaxase/mobilization nuclease domain-containing protein</fullName>
    </submittedName>
</protein>
<feature type="region of interest" description="Disordered" evidence="1">
    <location>
        <begin position="367"/>
        <end position="390"/>
    </location>
</feature>
<dbReference type="Pfam" id="PF03432">
    <property type="entry name" value="Relaxase"/>
    <property type="match status" value="1"/>
</dbReference>